<feature type="region of interest" description="Disordered" evidence="1">
    <location>
        <begin position="206"/>
        <end position="239"/>
    </location>
</feature>
<accession>A0A6P6A7U3</accession>
<gene>
    <name evidence="4" type="primary">LOC111307236</name>
</gene>
<evidence type="ECO:0000313" key="4">
    <source>
        <dbReference type="RefSeq" id="XP_022760989.1"/>
    </source>
</evidence>
<feature type="transmembrane region" description="Helical" evidence="2">
    <location>
        <begin position="174"/>
        <end position="195"/>
    </location>
</feature>
<dbReference type="RefSeq" id="XP_022760989.1">
    <property type="nucleotide sequence ID" value="XM_022905254.1"/>
</dbReference>
<dbReference type="OrthoDB" id="1922814at2759"/>
<keyword evidence="2" id="KW-0812">Transmembrane</keyword>
<name>A0A6P6A7U3_DURZI</name>
<organism evidence="3 4">
    <name type="scientific">Durio zibethinus</name>
    <name type="common">Durian</name>
    <dbReference type="NCBI Taxonomy" id="66656"/>
    <lineage>
        <taxon>Eukaryota</taxon>
        <taxon>Viridiplantae</taxon>
        <taxon>Streptophyta</taxon>
        <taxon>Embryophyta</taxon>
        <taxon>Tracheophyta</taxon>
        <taxon>Spermatophyta</taxon>
        <taxon>Magnoliopsida</taxon>
        <taxon>eudicotyledons</taxon>
        <taxon>Gunneridae</taxon>
        <taxon>Pentapetalae</taxon>
        <taxon>rosids</taxon>
        <taxon>malvids</taxon>
        <taxon>Malvales</taxon>
        <taxon>Malvaceae</taxon>
        <taxon>Helicteroideae</taxon>
        <taxon>Durio</taxon>
    </lineage>
</organism>
<keyword evidence="2" id="KW-0472">Membrane</keyword>
<dbReference type="GO" id="GO:0016020">
    <property type="term" value="C:membrane"/>
    <property type="evidence" value="ECO:0007669"/>
    <property type="project" value="TreeGrafter"/>
</dbReference>
<dbReference type="GeneID" id="111307236"/>
<proteinExistence type="predicted"/>
<keyword evidence="3" id="KW-1185">Reference proteome</keyword>
<dbReference type="PANTHER" id="PTHR31414">
    <property type="entry name" value="TRANSMEMBRANE PROTEIN DDB_G0292058"/>
    <property type="match status" value="1"/>
</dbReference>
<evidence type="ECO:0000256" key="2">
    <source>
        <dbReference type="SAM" id="Phobius"/>
    </source>
</evidence>
<evidence type="ECO:0000313" key="3">
    <source>
        <dbReference type="Proteomes" id="UP000515121"/>
    </source>
</evidence>
<dbReference type="AlphaFoldDB" id="A0A6P6A7U3"/>
<reference evidence="4" key="1">
    <citation type="submission" date="2025-08" db="UniProtKB">
        <authorList>
            <consortium name="RefSeq"/>
        </authorList>
    </citation>
    <scope>IDENTIFICATION</scope>
    <source>
        <tissue evidence="4">Fruit stalk</tissue>
    </source>
</reference>
<dbReference type="Proteomes" id="UP000515121">
    <property type="component" value="Unplaced"/>
</dbReference>
<dbReference type="KEGG" id="dzi:111307236"/>
<sequence length="239" mass="26708">MLKSSECNGKHQIVSFTFCPLNFYFVMETSTSTFAQFAYDSIRLLFTVLQVNSNISQLQATTYPNLAYVCNPFSAPPEYIYQPDNCPANTIKIGDIPKILILFTCSDANSGTCQEGQFISASDYKTVEAYTISIQNLLNVYPDMESLVECQSVKDVFSEILRDHCKPVKRSVRMAWAAMVFLSITMVVLVLIWTAQARHDQELHSLDGSVKPQSSTTNSLESQANNEVIKDHSSNPNSV</sequence>
<dbReference type="PANTHER" id="PTHR31414:SF18">
    <property type="entry name" value="TRANSMEMBRANE PROTEIN-RELATED"/>
    <property type="match status" value="1"/>
</dbReference>
<feature type="compositionally biased region" description="Polar residues" evidence="1">
    <location>
        <begin position="211"/>
        <end position="226"/>
    </location>
</feature>
<protein>
    <submittedName>
        <fullName evidence="4">Uncharacterized protein LOC111307236</fullName>
    </submittedName>
</protein>
<dbReference type="InterPro" id="IPR040283">
    <property type="entry name" value="DDB_G0292058-like"/>
</dbReference>
<evidence type="ECO:0000256" key="1">
    <source>
        <dbReference type="SAM" id="MobiDB-lite"/>
    </source>
</evidence>
<keyword evidence="2" id="KW-1133">Transmembrane helix</keyword>